<reference evidence="3" key="1">
    <citation type="submission" date="2022-10" db="EMBL/GenBank/DDBJ databases">
        <title>Adaptive evolution leads to modifications in subtelomeric GC content in a zoonotic Cryptosporidium species.</title>
        <authorList>
            <person name="Li J."/>
            <person name="Feng Y."/>
            <person name="Xiao L."/>
        </authorList>
    </citation>
    <scope>NUCLEOTIDE SEQUENCE</scope>
    <source>
        <strain evidence="3">33844</strain>
    </source>
</reference>
<dbReference type="EMBL" id="JAPCXC010000001">
    <property type="protein sequence ID" value="KAJ1613814.1"/>
    <property type="molecule type" value="Genomic_DNA"/>
</dbReference>
<feature type="chain" id="PRO_5039329140" evidence="2">
    <location>
        <begin position="26"/>
        <end position="459"/>
    </location>
</feature>
<feature type="region of interest" description="Disordered" evidence="1">
    <location>
        <begin position="109"/>
        <end position="151"/>
    </location>
</feature>
<proteinExistence type="predicted"/>
<name>A0A9D5DJL7_9CRYT</name>
<dbReference type="AlphaFoldDB" id="A0A9D5DJL7"/>
<feature type="signal peptide" evidence="2">
    <location>
        <begin position="1"/>
        <end position="25"/>
    </location>
</feature>
<organism evidence="3">
    <name type="scientific">Cryptosporidium canis</name>
    <dbReference type="NCBI Taxonomy" id="195482"/>
    <lineage>
        <taxon>Eukaryota</taxon>
        <taxon>Sar</taxon>
        <taxon>Alveolata</taxon>
        <taxon>Apicomplexa</taxon>
        <taxon>Conoidasida</taxon>
        <taxon>Coccidia</taxon>
        <taxon>Eucoccidiorida</taxon>
        <taxon>Eimeriorina</taxon>
        <taxon>Cryptosporidiidae</taxon>
        <taxon>Cryptosporidium</taxon>
    </lineage>
</organism>
<dbReference type="OrthoDB" id="343585at2759"/>
<dbReference type="Proteomes" id="UP001067231">
    <property type="component" value="Unassembled WGS sequence"/>
</dbReference>
<comment type="caution">
    <text evidence="3">The sequence shown here is derived from an EMBL/GenBank/DDBJ whole genome shotgun (WGS) entry which is preliminary data.</text>
</comment>
<feature type="compositionally biased region" description="Basic and acidic residues" evidence="1">
    <location>
        <begin position="109"/>
        <end position="118"/>
    </location>
</feature>
<evidence type="ECO:0000313" key="3">
    <source>
        <dbReference type="EMBL" id="KAJ1613814.1"/>
    </source>
</evidence>
<evidence type="ECO:0000256" key="1">
    <source>
        <dbReference type="SAM" id="MobiDB-lite"/>
    </source>
</evidence>
<accession>A0A9D5DJL7</accession>
<evidence type="ECO:0000256" key="2">
    <source>
        <dbReference type="SAM" id="SignalP"/>
    </source>
</evidence>
<keyword evidence="2" id="KW-0732">Signal</keyword>
<sequence length="459" mass="50874">MLLRSIGILPLAVLCLTLVWDLAHAMENEELGAGLSGSSSLEGVNTTSSETSFSLMFQSSTSTSTPNSIECPDSMFPELSPCRQEATLGGPDSPVIVDELYASYYSIKEPQESSRDGESSPENIVLVTPPVTTPVPSPESTTTTTTTTTTASPVSDVSLQYPVFGVDNKEQPDSPVDEALVSWSQTEGSREFGECLDHDCLDLASVKPKVSEIVRLFEQRPATDLKLRSTSAHVGSDVSRLVDRFEHLEAADQSESRELSPTLAALRDGTLEYLELPERSKTEAEPFIPTREKVPRIVSSLESARLAEPMEMEDDFVAYSVVSVEDKETEKRLEPVVTREAVRRVVGAWEKHRDQEQIPLNGRRTGYTFRDLCNERYKRCSETSQERAPLISDVSFPPAEHKEVDTERILRRKVKIRAVSSTEEAARKKLQEAASKVGAKLEDDQVMVSRLRGYKLVQE</sequence>
<protein>
    <submittedName>
        <fullName evidence="3">Secreted mucin like glycoprotein</fullName>
    </submittedName>
</protein>
<feature type="compositionally biased region" description="Low complexity" evidence="1">
    <location>
        <begin position="138"/>
        <end position="151"/>
    </location>
</feature>
<gene>
    <name evidence="3" type="ORF">OJ253_99</name>
</gene>